<evidence type="ECO:0000313" key="13">
    <source>
        <dbReference type="EMBL" id="AWV99594.1"/>
    </source>
</evidence>
<keyword evidence="2 8" id="KW-0813">Transport</keyword>
<evidence type="ECO:0000256" key="1">
    <source>
        <dbReference type="ARBA" id="ARBA00004571"/>
    </source>
</evidence>
<dbReference type="FunFam" id="2.60.40.1120:FF:000003">
    <property type="entry name" value="Outer membrane protein Omp121"/>
    <property type="match status" value="1"/>
</dbReference>
<feature type="chain" id="PRO_5016247758" evidence="10">
    <location>
        <begin position="30"/>
        <end position="1043"/>
    </location>
</feature>
<dbReference type="KEGG" id="als:DJ013_16020"/>
<keyword evidence="5 9" id="KW-0798">TonB box</keyword>
<protein>
    <submittedName>
        <fullName evidence="13">SusC/RagA family protein</fullName>
    </submittedName>
</protein>
<sequence>MLKNYVVKLKFIIGFTVLSCLFLEQHAFAGEPFTLDVRALKGTVSDETGSPMPGVSVVIKGTSVGTISDGDGAFSLNVENQNTVLVFSFVGYLSQEVLVGNQSNIKVALLPDTQALEEFVVVGYGTESRRNITAAVASIDPDDIKALPKSNVVEMLDGRLPGVQVMSDNIPGGGASLRVRGFSTINDNDPLVIVDGIPVSNGMNSINPNDIATMQVLKDAASASVYGSRAANGVVIITTKTGGTKDGFKVSLDAYSGVQAPFNQPRMLNAQEYGDALWQATKNDGQVPASDIYGNDPNNPTIPAFLDAAQTIPSADVDWVKEIMQTAPIHSYNVTLLKGGERTQNSLSLGYFNQEGIIKNTGFERYSARFNSTYKLTNFLTIGENLGLSYRDQVSVGTNSALGSIIYNAYKFPSIVPVKNTNGDFAGNPLNDISNPLGSLDRGKGNNQKRIQALGSAFASVNVDNFVFKSVIGLDFQNYNIRSFSPIYDEILASNNTNSLSTSNSFNYQSTFSNTLTYNNAFGKHNFDALLGQEAIKYYGESFSASRSTFAYEDDSFKYLSFGSENQLNSGSASSWALNSYFGRVNYNYDLKYLFSATVRRDGTSRLANNKYGTFPAFSAGWRLDREAFFDFGNTFTSFLLRGSWGQTGNQSISSYATVDSYTNNNANSDYALDGSQGSVYSGLTQSRVPNANLKWETTNQLSIGVDLGFFNDKLNITADYFDKVTKDILVYNSVPLTYGGTNDGQWINDGKMRNHGIEIDLSYADQIDDLGYSVGFNLTGLKNELTELNNVTYLGIPSSALHSVNFDQEVTRSTVGQPIGAFFGYQADGLFKNTGEVESHSIQPNAVPGDIRFKDVNNDGVLDDKDRTYIGTPHPSVLLGLNLNFDYKDFDLGLFFNASLGNDIYNLTKFNGEFFNQAAYNKDAGVLDAWTESNVDATIPRLSLDDPNNNIRPSSYFIEDGSYLKLNNLQLGYTLPAAKIKGASLRIYTQMSNVFTITKYTGLNPQIGLQSYSSSNRNLDIGVDRGLYPPSRTIMLGCNLNF</sequence>
<keyword evidence="6 8" id="KW-0472">Membrane</keyword>
<dbReference type="Pfam" id="PF07715">
    <property type="entry name" value="Plug"/>
    <property type="match status" value="1"/>
</dbReference>
<dbReference type="InterPro" id="IPR012910">
    <property type="entry name" value="Plug_dom"/>
</dbReference>
<dbReference type="InterPro" id="IPR023997">
    <property type="entry name" value="TonB-dep_OMP_SusC/RagA_CS"/>
</dbReference>
<dbReference type="SUPFAM" id="SSF56935">
    <property type="entry name" value="Porins"/>
    <property type="match status" value="1"/>
</dbReference>
<dbReference type="RefSeq" id="WP_111372962.1">
    <property type="nucleotide sequence ID" value="NZ_CP029480.1"/>
</dbReference>
<feature type="domain" description="TonB-dependent receptor plug" evidence="12">
    <location>
        <begin position="129"/>
        <end position="234"/>
    </location>
</feature>
<name>A0A2Z4GEH7_9BACT</name>
<evidence type="ECO:0000256" key="10">
    <source>
        <dbReference type="SAM" id="SignalP"/>
    </source>
</evidence>
<dbReference type="OrthoDB" id="9768177at2"/>
<reference evidence="13 14" key="1">
    <citation type="submission" date="2018-05" db="EMBL/GenBank/DDBJ databases">
        <title>Complete genome sequence of Arcticibacterium luteifluviistationis SM1504T, a cytophagaceae bacterium isolated from Arctic surface seawater.</title>
        <authorList>
            <person name="Li Y."/>
            <person name="Qin Q.-L."/>
        </authorList>
    </citation>
    <scope>NUCLEOTIDE SEQUENCE [LARGE SCALE GENOMIC DNA]</scope>
    <source>
        <strain evidence="13 14">SM1504</strain>
    </source>
</reference>
<evidence type="ECO:0000256" key="8">
    <source>
        <dbReference type="PROSITE-ProRule" id="PRU01360"/>
    </source>
</evidence>
<feature type="signal peptide" evidence="10">
    <location>
        <begin position="1"/>
        <end position="29"/>
    </location>
</feature>
<keyword evidence="7 8" id="KW-0998">Cell outer membrane</keyword>
<keyword evidence="14" id="KW-1185">Reference proteome</keyword>
<evidence type="ECO:0000256" key="7">
    <source>
        <dbReference type="ARBA" id="ARBA00023237"/>
    </source>
</evidence>
<evidence type="ECO:0000256" key="6">
    <source>
        <dbReference type="ARBA" id="ARBA00023136"/>
    </source>
</evidence>
<dbReference type="PROSITE" id="PS52016">
    <property type="entry name" value="TONB_DEPENDENT_REC_3"/>
    <property type="match status" value="1"/>
</dbReference>
<keyword evidence="10" id="KW-0732">Signal</keyword>
<dbReference type="Pfam" id="PF13715">
    <property type="entry name" value="CarbopepD_reg_2"/>
    <property type="match status" value="1"/>
</dbReference>
<evidence type="ECO:0000256" key="4">
    <source>
        <dbReference type="ARBA" id="ARBA00022692"/>
    </source>
</evidence>
<dbReference type="NCBIfam" id="TIGR04057">
    <property type="entry name" value="SusC_RagA_signa"/>
    <property type="match status" value="1"/>
</dbReference>
<dbReference type="SUPFAM" id="SSF49464">
    <property type="entry name" value="Carboxypeptidase regulatory domain-like"/>
    <property type="match status" value="1"/>
</dbReference>
<keyword evidence="3 8" id="KW-1134">Transmembrane beta strand</keyword>
<keyword evidence="4 8" id="KW-0812">Transmembrane</keyword>
<evidence type="ECO:0000256" key="5">
    <source>
        <dbReference type="ARBA" id="ARBA00023077"/>
    </source>
</evidence>
<evidence type="ECO:0000256" key="2">
    <source>
        <dbReference type="ARBA" id="ARBA00022448"/>
    </source>
</evidence>
<dbReference type="AlphaFoldDB" id="A0A2Z4GEH7"/>
<dbReference type="Proteomes" id="UP000249873">
    <property type="component" value="Chromosome"/>
</dbReference>
<dbReference type="InterPro" id="IPR039426">
    <property type="entry name" value="TonB-dep_rcpt-like"/>
</dbReference>
<dbReference type="InterPro" id="IPR037066">
    <property type="entry name" value="Plug_dom_sf"/>
</dbReference>
<dbReference type="InterPro" id="IPR023996">
    <property type="entry name" value="TonB-dep_OMP_SusC/RagA"/>
</dbReference>
<evidence type="ECO:0000313" key="14">
    <source>
        <dbReference type="Proteomes" id="UP000249873"/>
    </source>
</evidence>
<dbReference type="InterPro" id="IPR000531">
    <property type="entry name" value="Beta-barrel_TonB"/>
</dbReference>
<evidence type="ECO:0000259" key="12">
    <source>
        <dbReference type="Pfam" id="PF07715"/>
    </source>
</evidence>
<dbReference type="GO" id="GO:0009279">
    <property type="term" value="C:cell outer membrane"/>
    <property type="evidence" value="ECO:0007669"/>
    <property type="project" value="UniProtKB-SubCell"/>
</dbReference>
<evidence type="ECO:0000256" key="9">
    <source>
        <dbReference type="RuleBase" id="RU003357"/>
    </source>
</evidence>
<comment type="subcellular location">
    <subcellularLocation>
        <location evidence="1 8">Cell outer membrane</location>
        <topology evidence="1 8">Multi-pass membrane protein</topology>
    </subcellularLocation>
</comment>
<accession>A0A2Z4GEH7</accession>
<dbReference type="Gene3D" id="2.40.170.20">
    <property type="entry name" value="TonB-dependent receptor, beta-barrel domain"/>
    <property type="match status" value="1"/>
</dbReference>
<organism evidence="13 14">
    <name type="scientific">Arcticibacterium luteifluviistationis</name>
    <dbReference type="NCBI Taxonomy" id="1784714"/>
    <lineage>
        <taxon>Bacteria</taxon>
        <taxon>Pseudomonadati</taxon>
        <taxon>Bacteroidota</taxon>
        <taxon>Cytophagia</taxon>
        <taxon>Cytophagales</taxon>
        <taxon>Leadbetterellaceae</taxon>
        <taxon>Arcticibacterium</taxon>
    </lineage>
</organism>
<dbReference type="InterPro" id="IPR008969">
    <property type="entry name" value="CarboxyPept-like_regulatory"/>
</dbReference>
<comment type="similarity">
    <text evidence="8 9">Belongs to the TonB-dependent receptor family.</text>
</comment>
<dbReference type="EMBL" id="CP029480">
    <property type="protein sequence ID" value="AWV99594.1"/>
    <property type="molecule type" value="Genomic_DNA"/>
</dbReference>
<proteinExistence type="inferred from homology"/>
<feature type="domain" description="TonB-dependent receptor-like beta-barrel" evidence="11">
    <location>
        <begin position="417"/>
        <end position="794"/>
    </location>
</feature>
<dbReference type="Pfam" id="PF00593">
    <property type="entry name" value="TonB_dep_Rec_b-barrel"/>
    <property type="match status" value="1"/>
</dbReference>
<evidence type="ECO:0000259" key="11">
    <source>
        <dbReference type="Pfam" id="PF00593"/>
    </source>
</evidence>
<gene>
    <name evidence="13" type="ORF">DJ013_16020</name>
</gene>
<dbReference type="Gene3D" id="2.60.40.1120">
    <property type="entry name" value="Carboxypeptidase-like, regulatory domain"/>
    <property type="match status" value="1"/>
</dbReference>
<dbReference type="NCBIfam" id="TIGR04056">
    <property type="entry name" value="OMP_RagA_SusC"/>
    <property type="match status" value="1"/>
</dbReference>
<dbReference type="InterPro" id="IPR036942">
    <property type="entry name" value="Beta-barrel_TonB_sf"/>
</dbReference>
<dbReference type="Gene3D" id="2.170.130.10">
    <property type="entry name" value="TonB-dependent receptor, plug domain"/>
    <property type="match status" value="1"/>
</dbReference>
<evidence type="ECO:0000256" key="3">
    <source>
        <dbReference type="ARBA" id="ARBA00022452"/>
    </source>
</evidence>